<feature type="binding site" evidence="10">
    <location>
        <position position="76"/>
    </location>
    <ligand>
        <name>Na(+)</name>
        <dbReference type="ChEBI" id="CHEBI:29101"/>
        <note>structural</note>
    </ligand>
</feature>
<dbReference type="PANTHER" id="PTHR28259">
    <property type="entry name" value="FLUORIDE EXPORT PROTEIN 1-RELATED"/>
    <property type="match status" value="1"/>
</dbReference>
<organism evidence="11 12">
    <name type="scientific">Streptomyces javensis</name>
    <dbReference type="NCBI Taxonomy" id="114698"/>
    <lineage>
        <taxon>Bacteria</taxon>
        <taxon>Bacillati</taxon>
        <taxon>Actinomycetota</taxon>
        <taxon>Actinomycetes</taxon>
        <taxon>Kitasatosporales</taxon>
        <taxon>Streptomycetaceae</taxon>
        <taxon>Streptomyces</taxon>
        <taxon>Streptomyces violaceusniger group</taxon>
    </lineage>
</organism>
<keyword evidence="10" id="KW-0813">Transport</keyword>
<dbReference type="PANTHER" id="PTHR28259:SF1">
    <property type="entry name" value="FLUORIDE EXPORT PROTEIN 1-RELATED"/>
    <property type="match status" value="1"/>
</dbReference>
<evidence type="ECO:0000256" key="1">
    <source>
        <dbReference type="ARBA" id="ARBA00004651"/>
    </source>
</evidence>
<feature type="transmembrane region" description="Helical" evidence="10">
    <location>
        <begin position="95"/>
        <end position="123"/>
    </location>
</feature>
<keyword evidence="12" id="KW-1185">Reference proteome</keyword>
<reference evidence="12" key="1">
    <citation type="journal article" date="2019" name="Int. J. Syst. Evol. Microbiol.">
        <title>The Global Catalogue of Microorganisms (GCM) 10K type strain sequencing project: providing services to taxonomists for standard genome sequencing and annotation.</title>
        <authorList>
            <consortium name="The Broad Institute Genomics Platform"/>
            <consortium name="The Broad Institute Genome Sequencing Center for Infectious Disease"/>
            <person name="Wu L."/>
            <person name="Ma J."/>
        </authorList>
    </citation>
    <scope>NUCLEOTIDE SEQUENCE [LARGE SCALE GENOMIC DNA]</scope>
    <source>
        <strain evidence="12">JCM 11448</strain>
    </source>
</reference>
<dbReference type="InterPro" id="IPR003691">
    <property type="entry name" value="FluC"/>
</dbReference>
<name>A0ABP4HSS5_9ACTN</name>
<feature type="transmembrane region" description="Helical" evidence="10">
    <location>
        <begin position="32"/>
        <end position="53"/>
    </location>
</feature>
<evidence type="ECO:0000256" key="9">
    <source>
        <dbReference type="ARBA" id="ARBA00049940"/>
    </source>
</evidence>
<evidence type="ECO:0000256" key="7">
    <source>
        <dbReference type="ARBA" id="ARBA00035120"/>
    </source>
</evidence>
<evidence type="ECO:0000256" key="5">
    <source>
        <dbReference type="ARBA" id="ARBA00023136"/>
    </source>
</evidence>
<evidence type="ECO:0000313" key="11">
    <source>
        <dbReference type="EMBL" id="GAA1285386.1"/>
    </source>
</evidence>
<keyword evidence="10" id="KW-0406">Ion transport</keyword>
<proteinExistence type="inferred from homology"/>
<evidence type="ECO:0000313" key="12">
    <source>
        <dbReference type="Proteomes" id="UP001500282"/>
    </source>
</evidence>
<evidence type="ECO:0000256" key="3">
    <source>
        <dbReference type="ARBA" id="ARBA00022692"/>
    </source>
</evidence>
<dbReference type="NCBIfam" id="TIGR00494">
    <property type="entry name" value="crcB"/>
    <property type="match status" value="1"/>
</dbReference>
<evidence type="ECO:0000256" key="4">
    <source>
        <dbReference type="ARBA" id="ARBA00022989"/>
    </source>
</evidence>
<evidence type="ECO:0000256" key="8">
    <source>
        <dbReference type="ARBA" id="ARBA00035585"/>
    </source>
</evidence>
<comment type="activity regulation">
    <text evidence="10">Na(+) is not transported, but it plays an essential structural role and its presence is essential for fluoride channel function.</text>
</comment>
<dbReference type="HAMAP" id="MF_00454">
    <property type="entry name" value="FluC"/>
    <property type="match status" value="1"/>
</dbReference>
<keyword evidence="3 10" id="KW-0812">Transmembrane</keyword>
<evidence type="ECO:0000256" key="10">
    <source>
        <dbReference type="HAMAP-Rule" id="MF_00454"/>
    </source>
</evidence>
<dbReference type="Proteomes" id="UP001500282">
    <property type="component" value="Unassembled WGS sequence"/>
</dbReference>
<comment type="caution">
    <text evidence="11">The sequence shown here is derived from an EMBL/GenBank/DDBJ whole genome shotgun (WGS) entry which is preliminary data.</text>
</comment>
<feature type="binding site" evidence="10">
    <location>
        <position position="73"/>
    </location>
    <ligand>
        <name>Na(+)</name>
        <dbReference type="ChEBI" id="CHEBI:29101"/>
        <note>structural</note>
    </ligand>
</feature>
<feature type="transmembrane region" description="Helical" evidence="10">
    <location>
        <begin position="65"/>
        <end position="83"/>
    </location>
</feature>
<keyword evidence="4 10" id="KW-1133">Transmembrane helix</keyword>
<sequence>MNWLLVIAGGMVGAPLRYLTDRAVQTRHDSVFPWGTFLVNIGGCLVLGLLTGAAAEGAASQRLQLLLGTGLCGALTTYSTFSYETLRLAEEGARLFAVANVVLSLVVGVGAAFAGVGLAHAIWG</sequence>
<keyword evidence="10" id="KW-0479">Metal-binding</keyword>
<comment type="catalytic activity">
    <reaction evidence="8">
        <text>fluoride(in) = fluoride(out)</text>
        <dbReference type="Rhea" id="RHEA:76159"/>
        <dbReference type="ChEBI" id="CHEBI:17051"/>
    </reaction>
    <physiologicalReaction direction="left-to-right" evidence="8">
        <dbReference type="Rhea" id="RHEA:76160"/>
    </physiologicalReaction>
</comment>
<dbReference type="Pfam" id="PF02537">
    <property type="entry name" value="CRCB"/>
    <property type="match status" value="1"/>
</dbReference>
<keyword evidence="10" id="KW-0915">Sodium</keyword>
<comment type="similarity">
    <text evidence="7 10">Belongs to the fluoride channel Fluc/FEX (TC 1.A.43) family.</text>
</comment>
<keyword evidence="2 10" id="KW-1003">Cell membrane</keyword>
<comment type="subcellular location">
    <subcellularLocation>
        <location evidence="1 10">Cell membrane</location>
        <topology evidence="1 10">Multi-pass membrane protein</topology>
    </subcellularLocation>
</comment>
<comment type="function">
    <text evidence="9 10">Fluoride-specific ion channel. Important for reducing fluoride concentration in the cell, thus reducing its toxicity.</text>
</comment>
<dbReference type="EMBL" id="BAAAIH010000034">
    <property type="protein sequence ID" value="GAA1285386.1"/>
    <property type="molecule type" value="Genomic_DNA"/>
</dbReference>
<gene>
    <name evidence="11" type="primary">crcB_2</name>
    <name evidence="10" type="synonym">crcB</name>
    <name evidence="10" type="synonym">fluC</name>
    <name evidence="11" type="ORF">GCM10009579_54490</name>
</gene>
<protein>
    <recommendedName>
        <fullName evidence="10">Fluoride-specific ion channel FluC</fullName>
    </recommendedName>
</protein>
<evidence type="ECO:0000256" key="6">
    <source>
        <dbReference type="ARBA" id="ARBA00023303"/>
    </source>
</evidence>
<keyword evidence="6 10" id="KW-0407">Ion channel</keyword>
<accession>A0ABP4HSS5</accession>
<keyword evidence="5 10" id="KW-0472">Membrane</keyword>
<evidence type="ECO:0000256" key="2">
    <source>
        <dbReference type="ARBA" id="ARBA00022475"/>
    </source>
</evidence>